<dbReference type="EMBL" id="BSXS01010366">
    <property type="protein sequence ID" value="GME98070.1"/>
    <property type="molecule type" value="Genomic_DNA"/>
</dbReference>
<protein>
    <submittedName>
        <fullName evidence="1">Unnamed protein product</fullName>
    </submittedName>
</protein>
<gene>
    <name evidence="1" type="ORF">Amon02_001039700</name>
</gene>
<organism evidence="1 2">
    <name type="scientific">Ambrosiozyma monospora</name>
    <name type="common">Yeast</name>
    <name type="synonym">Endomycopsis monosporus</name>
    <dbReference type="NCBI Taxonomy" id="43982"/>
    <lineage>
        <taxon>Eukaryota</taxon>
        <taxon>Fungi</taxon>
        <taxon>Dikarya</taxon>
        <taxon>Ascomycota</taxon>
        <taxon>Saccharomycotina</taxon>
        <taxon>Pichiomycetes</taxon>
        <taxon>Pichiales</taxon>
        <taxon>Pichiaceae</taxon>
        <taxon>Ambrosiozyma</taxon>
    </lineage>
</organism>
<sequence length="230" mass="27292">MKDIVSKETLTSLRLSRCFDLPSRSDCETYIEIYFNKYETMYPALSRSYFDANFSDLTRPSSLLMLMAIMYVGCRILGSNDKAKLKESMLYYHKAKTLYDAGFEYNPIYVVLSGFILALPPVLKHSMIGLHEATRRVIKQAFDFNMNVDVLEADYLTDEEKRIYKRLFWTMFSKDKMLAFSFARDCYISKHYYSWDYVIAKDVEPDYKNSEQMLHHIRYFNRQDKHEIGI</sequence>
<proteinExistence type="predicted"/>
<reference evidence="1" key="1">
    <citation type="submission" date="2023-04" db="EMBL/GenBank/DDBJ databases">
        <title>Ambrosiozyma monospora NBRC 10751.</title>
        <authorList>
            <person name="Ichikawa N."/>
            <person name="Sato H."/>
            <person name="Tonouchi N."/>
        </authorList>
    </citation>
    <scope>NUCLEOTIDE SEQUENCE</scope>
    <source>
        <strain evidence="1">NBRC 10751</strain>
    </source>
</reference>
<name>A0ACB5U185_AMBMO</name>
<evidence type="ECO:0000313" key="2">
    <source>
        <dbReference type="Proteomes" id="UP001165064"/>
    </source>
</evidence>
<evidence type="ECO:0000313" key="1">
    <source>
        <dbReference type="EMBL" id="GME98070.1"/>
    </source>
</evidence>
<keyword evidence="2" id="KW-1185">Reference proteome</keyword>
<comment type="caution">
    <text evidence="1">The sequence shown here is derived from an EMBL/GenBank/DDBJ whole genome shotgun (WGS) entry which is preliminary data.</text>
</comment>
<dbReference type="Proteomes" id="UP001165064">
    <property type="component" value="Unassembled WGS sequence"/>
</dbReference>
<accession>A0ACB5U185</accession>